<name>A0A6A3GF97_9STRA</name>
<evidence type="ECO:0000256" key="1">
    <source>
        <dbReference type="SAM" id="SignalP"/>
    </source>
</evidence>
<gene>
    <name evidence="2" type="ORF">PR002_g31608</name>
</gene>
<evidence type="ECO:0000313" key="2">
    <source>
        <dbReference type="EMBL" id="KAE8956002.1"/>
    </source>
</evidence>
<reference evidence="2 3" key="1">
    <citation type="submission" date="2018-09" db="EMBL/GenBank/DDBJ databases">
        <title>Genomic investigation of the strawberry pathogen Phytophthora fragariae indicates pathogenicity is determined by transcriptional variation in three key races.</title>
        <authorList>
            <person name="Adams T.M."/>
            <person name="Armitage A.D."/>
            <person name="Sobczyk M.K."/>
            <person name="Bates H.J."/>
            <person name="Dunwell J.M."/>
            <person name="Nellist C.F."/>
            <person name="Harrison R.J."/>
        </authorList>
    </citation>
    <scope>NUCLEOTIDE SEQUENCE [LARGE SCALE GENOMIC DNA]</scope>
    <source>
        <strain evidence="2 3">SCRP324</strain>
    </source>
</reference>
<sequence>MWSWCSRYLPGRVLCCVVCAGTVRVEAHVVHSQDLTQQHTARDRSPIQRDYCQD</sequence>
<feature type="chain" id="PRO_5025448219" description="Secreted protein" evidence="1">
    <location>
        <begin position="28"/>
        <end position="54"/>
    </location>
</feature>
<dbReference type="AlphaFoldDB" id="A0A6A3GF97"/>
<feature type="signal peptide" evidence="1">
    <location>
        <begin position="1"/>
        <end position="27"/>
    </location>
</feature>
<evidence type="ECO:0000313" key="3">
    <source>
        <dbReference type="Proteomes" id="UP000435112"/>
    </source>
</evidence>
<organism evidence="2 3">
    <name type="scientific">Phytophthora rubi</name>
    <dbReference type="NCBI Taxonomy" id="129364"/>
    <lineage>
        <taxon>Eukaryota</taxon>
        <taxon>Sar</taxon>
        <taxon>Stramenopiles</taxon>
        <taxon>Oomycota</taxon>
        <taxon>Peronosporomycetes</taxon>
        <taxon>Peronosporales</taxon>
        <taxon>Peronosporaceae</taxon>
        <taxon>Phytophthora</taxon>
    </lineage>
</organism>
<proteinExistence type="predicted"/>
<keyword evidence="1" id="KW-0732">Signal</keyword>
<dbReference type="Proteomes" id="UP000435112">
    <property type="component" value="Unassembled WGS sequence"/>
</dbReference>
<dbReference type="EMBL" id="QXFU01008733">
    <property type="protein sequence ID" value="KAE8956002.1"/>
    <property type="molecule type" value="Genomic_DNA"/>
</dbReference>
<evidence type="ECO:0008006" key="4">
    <source>
        <dbReference type="Google" id="ProtNLM"/>
    </source>
</evidence>
<accession>A0A6A3GF97</accession>
<comment type="caution">
    <text evidence="2">The sequence shown here is derived from an EMBL/GenBank/DDBJ whole genome shotgun (WGS) entry which is preliminary data.</text>
</comment>
<protein>
    <recommendedName>
        <fullName evidence="4">Secreted protein</fullName>
    </recommendedName>
</protein>